<dbReference type="PANTHER" id="PTHR34665">
    <property type="entry name" value="DUF3741 DOMAIN-CONTAINING PROTEIN"/>
    <property type="match status" value="1"/>
</dbReference>
<dbReference type="PANTHER" id="PTHR34665:SF1">
    <property type="entry name" value="OS02G0595200 PROTEIN"/>
    <property type="match status" value="1"/>
</dbReference>
<name>A0A9Q0CNJ4_9POAL</name>
<dbReference type="Proteomes" id="UP001151287">
    <property type="component" value="Unassembled WGS sequence"/>
</dbReference>
<dbReference type="EMBL" id="JAMQYH010000002">
    <property type="protein sequence ID" value="KAJ1696664.1"/>
    <property type="molecule type" value="Genomic_DNA"/>
</dbReference>
<keyword evidence="2" id="KW-1185">Reference proteome</keyword>
<dbReference type="OrthoDB" id="1921290at2759"/>
<comment type="caution">
    <text evidence="1">The sequence shown here is derived from an EMBL/GenBank/DDBJ whole genome shotgun (WGS) entry which is preliminary data.</text>
</comment>
<evidence type="ECO:0000313" key="1">
    <source>
        <dbReference type="EMBL" id="KAJ1696664.1"/>
    </source>
</evidence>
<gene>
    <name evidence="1" type="ORF">LUZ63_005176</name>
</gene>
<accession>A0A9Q0CNJ4</accession>
<sequence>MKQKLPEKNNSEDPTLEIVKAAAQAWLAHAAHPKSATKESEMRKDTFMRRPSRFQLEVLKLSKQREKEAQSAWILSHSLWDPYEIVAVSKRLETGLVLEHVPPVPFANRAESARFTKRGRDSTNSLSKLFRKSWSRRFPIG</sequence>
<reference evidence="1" key="1">
    <citation type="journal article" date="2022" name="Cell">
        <title>Repeat-based holocentromeres influence genome architecture and karyotype evolution.</title>
        <authorList>
            <person name="Hofstatter P.G."/>
            <person name="Thangavel G."/>
            <person name="Lux T."/>
            <person name="Neumann P."/>
            <person name="Vondrak T."/>
            <person name="Novak P."/>
            <person name="Zhang M."/>
            <person name="Costa L."/>
            <person name="Castellani M."/>
            <person name="Scott A."/>
            <person name="Toegelov H."/>
            <person name="Fuchs J."/>
            <person name="Mata-Sucre Y."/>
            <person name="Dias Y."/>
            <person name="Vanzela A.L.L."/>
            <person name="Huettel B."/>
            <person name="Almeida C.C.S."/>
            <person name="Simkova H."/>
            <person name="Souza G."/>
            <person name="Pedrosa-Harand A."/>
            <person name="Macas J."/>
            <person name="Mayer K.F.X."/>
            <person name="Houben A."/>
            <person name="Marques A."/>
        </authorList>
    </citation>
    <scope>NUCLEOTIDE SEQUENCE</scope>
    <source>
        <strain evidence="1">RhyBre1mFocal</strain>
    </source>
</reference>
<dbReference type="AlphaFoldDB" id="A0A9Q0CNJ4"/>
<proteinExistence type="predicted"/>
<evidence type="ECO:0000313" key="2">
    <source>
        <dbReference type="Proteomes" id="UP001151287"/>
    </source>
</evidence>
<protein>
    <submittedName>
        <fullName evidence="1">Uncharacterized protein</fullName>
    </submittedName>
</protein>
<organism evidence="1 2">
    <name type="scientific">Rhynchospora breviuscula</name>
    <dbReference type="NCBI Taxonomy" id="2022672"/>
    <lineage>
        <taxon>Eukaryota</taxon>
        <taxon>Viridiplantae</taxon>
        <taxon>Streptophyta</taxon>
        <taxon>Embryophyta</taxon>
        <taxon>Tracheophyta</taxon>
        <taxon>Spermatophyta</taxon>
        <taxon>Magnoliopsida</taxon>
        <taxon>Liliopsida</taxon>
        <taxon>Poales</taxon>
        <taxon>Cyperaceae</taxon>
        <taxon>Cyperoideae</taxon>
        <taxon>Rhynchosporeae</taxon>
        <taxon>Rhynchospora</taxon>
    </lineage>
</organism>